<dbReference type="AlphaFoldDB" id="A0A2K3UZ97"/>
<dbReference type="GO" id="GO:0043953">
    <property type="term" value="P:protein transport by the Tat complex"/>
    <property type="evidence" value="ECO:0007669"/>
    <property type="project" value="UniProtKB-UniRule"/>
</dbReference>
<feature type="compositionally biased region" description="Low complexity" evidence="10">
    <location>
        <begin position="86"/>
        <end position="96"/>
    </location>
</feature>
<comment type="function">
    <text evidence="9">Part of the twin-arginine translocation (Tat) system that transports large folded proteins containing a characteristic twin-arginine motif in their signal peptide across membranes. TatA could form the protein-conducting channel of the Tat system.</text>
</comment>
<dbReference type="NCBIfam" id="TIGR01411">
    <property type="entry name" value="tatAE"/>
    <property type="match status" value="1"/>
</dbReference>
<evidence type="ECO:0000256" key="3">
    <source>
        <dbReference type="ARBA" id="ARBA00022475"/>
    </source>
</evidence>
<feature type="compositionally biased region" description="Basic and acidic residues" evidence="10">
    <location>
        <begin position="121"/>
        <end position="131"/>
    </location>
</feature>
<sequence>MPNLGPAELIVILIVALVVFGPRKLPELGKSLGAGLREFRKSTQGLREELEGSMKAAPTPPAPAPVQTISAQSVAAQSVSAQGVAAQTIHPAAAPDAPQPVAPVPSQSLIPQAAAPQPAPPRKDEADPGAG</sequence>
<evidence type="ECO:0000256" key="2">
    <source>
        <dbReference type="ARBA" id="ARBA00022448"/>
    </source>
</evidence>
<keyword evidence="6 9" id="KW-1133">Transmembrane helix</keyword>
<dbReference type="PRINTS" id="PR01506">
    <property type="entry name" value="TATBPROTEIN"/>
</dbReference>
<keyword evidence="7 9" id="KW-0811">Translocation</keyword>
<feature type="region of interest" description="Disordered" evidence="10">
    <location>
        <begin position="86"/>
        <end position="131"/>
    </location>
</feature>
<keyword evidence="8 9" id="KW-0472">Membrane</keyword>
<proteinExistence type="inferred from homology"/>
<evidence type="ECO:0000256" key="8">
    <source>
        <dbReference type="ARBA" id="ARBA00023136"/>
    </source>
</evidence>
<dbReference type="Pfam" id="PF02416">
    <property type="entry name" value="TatA_B_E"/>
    <property type="match status" value="1"/>
</dbReference>
<dbReference type="GO" id="GO:0008320">
    <property type="term" value="F:protein transmembrane transporter activity"/>
    <property type="evidence" value="ECO:0007669"/>
    <property type="project" value="UniProtKB-UniRule"/>
</dbReference>
<dbReference type="Proteomes" id="UP000236379">
    <property type="component" value="Unassembled WGS sequence"/>
</dbReference>
<dbReference type="EMBL" id="PPPD01000001">
    <property type="protein sequence ID" value="PNY81835.1"/>
    <property type="molecule type" value="Genomic_DNA"/>
</dbReference>
<keyword evidence="4 9" id="KW-0812">Transmembrane</keyword>
<evidence type="ECO:0000256" key="4">
    <source>
        <dbReference type="ARBA" id="ARBA00022692"/>
    </source>
</evidence>
<feature type="compositionally biased region" description="Low complexity" evidence="10">
    <location>
        <begin position="104"/>
        <end position="116"/>
    </location>
</feature>
<dbReference type="NCBIfam" id="NF011430">
    <property type="entry name" value="PRK14861.1"/>
    <property type="match status" value="1"/>
</dbReference>
<evidence type="ECO:0000256" key="5">
    <source>
        <dbReference type="ARBA" id="ARBA00022927"/>
    </source>
</evidence>
<keyword evidence="2 9" id="KW-0813">Transport</keyword>
<organism evidence="11 12">
    <name type="scientific">Deinococcus koreensis</name>
    <dbReference type="NCBI Taxonomy" id="2054903"/>
    <lineage>
        <taxon>Bacteria</taxon>
        <taxon>Thermotogati</taxon>
        <taxon>Deinococcota</taxon>
        <taxon>Deinococci</taxon>
        <taxon>Deinococcales</taxon>
        <taxon>Deinococcaceae</taxon>
        <taxon>Deinococcus</taxon>
    </lineage>
</organism>
<keyword evidence="5 9" id="KW-0653">Protein transport</keyword>
<evidence type="ECO:0000256" key="1">
    <source>
        <dbReference type="ARBA" id="ARBA00004162"/>
    </source>
</evidence>
<feature type="compositionally biased region" description="Basic and acidic residues" evidence="10">
    <location>
        <begin position="43"/>
        <end position="52"/>
    </location>
</feature>
<evidence type="ECO:0000256" key="9">
    <source>
        <dbReference type="HAMAP-Rule" id="MF_00236"/>
    </source>
</evidence>
<name>A0A2K3UZ97_9DEIO</name>
<evidence type="ECO:0000313" key="12">
    <source>
        <dbReference type="Proteomes" id="UP000236379"/>
    </source>
</evidence>
<dbReference type="InterPro" id="IPR006312">
    <property type="entry name" value="TatA/E"/>
</dbReference>
<feature type="region of interest" description="Disordered" evidence="10">
    <location>
        <begin position="43"/>
        <end position="68"/>
    </location>
</feature>
<evidence type="ECO:0000256" key="7">
    <source>
        <dbReference type="ARBA" id="ARBA00023010"/>
    </source>
</evidence>
<evidence type="ECO:0000313" key="11">
    <source>
        <dbReference type="EMBL" id="PNY81835.1"/>
    </source>
</evidence>
<comment type="subunit">
    <text evidence="9">Forms a complex with TatC.</text>
</comment>
<dbReference type="Gene3D" id="1.20.5.3310">
    <property type="match status" value="1"/>
</dbReference>
<comment type="similarity">
    <text evidence="9">Belongs to the TatA/E family.</text>
</comment>
<gene>
    <name evidence="9" type="primary">tatA</name>
    <name evidence="11" type="ORF">CVO96_11005</name>
</gene>
<dbReference type="GO" id="GO:0033281">
    <property type="term" value="C:TAT protein transport complex"/>
    <property type="evidence" value="ECO:0007669"/>
    <property type="project" value="UniProtKB-UniRule"/>
</dbReference>
<dbReference type="OrthoDB" id="9800908at2"/>
<protein>
    <recommendedName>
        <fullName evidence="9">Sec-independent protein translocase protein TatA</fullName>
    </recommendedName>
</protein>
<accession>A0A2K3UZ97</accession>
<dbReference type="InterPro" id="IPR003369">
    <property type="entry name" value="TatA/B/E"/>
</dbReference>
<dbReference type="PANTHER" id="PTHR42982">
    <property type="entry name" value="SEC-INDEPENDENT PROTEIN TRANSLOCASE PROTEIN TATA"/>
    <property type="match status" value="1"/>
</dbReference>
<dbReference type="HAMAP" id="MF_00236">
    <property type="entry name" value="TatA_E"/>
    <property type="match status" value="1"/>
</dbReference>
<comment type="caution">
    <text evidence="11">The sequence shown here is derived from an EMBL/GenBank/DDBJ whole genome shotgun (WGS) entry which is preliminary data.</text>
</comment>
<feature type="transmembrane region" description="Helical" evidence="9">
    <location>
        <begin position="6"/>
        <end position="22"/>
    </location>
</feature>
<evidence type="ECO:0000256" key="6">
    <source>
        <dbReference type="ARBA" id="ARBA00022989"/>
    </source>
</evidence>
<dbReference type="PANTHER" id="PTHR42982:SF1">
    <property type="entry name" value="SEC-INDEPENDENT PROTEIN TRANSLOCASE PROTEIN TATA"/>
    <property type="match status" value="1"/>
</dbReference>
<keyword evidence="12" id="KW-1185">Reference proteome</keyword>
<comment type="subcellular location">
    <subcellularLocation>
        <location evidence="1 9">Cell membrane</location>
        <topology evidence="1 9">Single-pass membrane protein</topology>
    </subcellularLocation>
</comment>
<reference evidence="11 12" key="1">
    <citation type="submission" date="2018-01" db="EMBL/GenBank/DDBJ databases">
        <title>Deinococcus koreensis sp. nov., a radiation-resistant bacterium isolated from river water.</title>
        <authorList>
            <person name="Choi A."/>
        </authorList>
    </citation>
    <scope>NUCLEOTIDE SEQUENCE [LARGE SCALE GENOMIC DNA]</scope>
    <source>
        <strain evidence="11 12">SJW1-2</strain>
    </source>
</reference>
<keyword evidence="3 9" id="KW-1003">Cell membrane</keyword>
<evidence type="ECO:0000256" key="10">
    <source>
        <dbReference type="SAM" id="MobiDB-lite"/>
    </source>
</evidence>